<dbReference type="CDD" id="cd10564">
    <property type="entry name" value="NapF_like"/>
    <property type="match status" value="1"/>
</dbReference>
<dbReference type="PANTHER" id="PTHR43687:SF6">
    <property type="entry name" value="L-ASPARTATE SEMIALDEHYDE SULFURTRANSFERASE IRON-SULFUR SUBUNIT"/>
    <property type="match status" value="1"/>
</dbReference>
<dbReference type="PROSITE" id="PS51379">
    <property type="entry name" value="4FE4S_FER_2"/>
    <property type="match status" value="2"/>
</dbReference>
<evidence type="ECO:0000313" key="11">
    <source>
        <dbReference type="Proteomes" id="UP000004491"/>
    </source>
</evidence>
<reference evidence="10" key="1">
    <citation type="journal article" date="2011" name="ISME J.">
        <title>The endosymbionts of the deep-sea tubeworms Riftia pachyptila and Tevnia jerichonana share an identical physiology as revealed by proteogenomic analyses.</title>
        <authorList>
            <person name="Gardebrecht A."/>
            <person name="Markert S."/>
            <person name="Felbeck H."/>
            <person name="Thuermer A."/>
            <person name="Albrecht D."/>
            <person name="Wollherr A."/>
            <person name="Kabisch J."/>
            <person name="Lehmann R."/>
            <person name="Daniel R."/>
            <person name="Liesegang H."/>
            <person name="Hecker M."/>
            <person name="Sievert S.M."/>
            <person name="Schweder T."/>
        </authorList>
    </citation>
    <scope>NUCLEOTIDE SEQUENCE [LARGE SCALE GENOMIC DNA]</scope>
</reference>
<proteinExistence type="inferred from homology"/>
<keyword evidence="6 8" id="KW-0408">Iron</keyword>
<feature type="binding site" evidence="8">
    <location>
        <position position="155"/>
    </location>
    <ligand>
        <name>[4Fe-4S] cluster</name>
        <dbReference type="ChEBI" id="CHEBI:49883"/>
        <label>3</label>
    </ligand>
</feature>
<comment type="cofactor">
    <cofactor evidence="8">
        <name>[4Fe-4S] cluster</name>
        <dbReference type="ChEBI" id="CHEBI:49883"/>
    </cofactor>
</comment>
<evidence type="ECO:0000256" key="4">
    <source>
        <dbReference type="ARBA" id="ARBA00022737"/>
    </source>
</evidence>
<feature type="binding site" evidence="8">
    <location>
        <position position="52"/>
    </location>
    <ligand>
        <name>[4Fe-4S] cluster</name>
        <dbReference type="ChEBI" id="CHEBI:49883"/>
        <label>1</label>
    </ligand>
</feature>
<feature type="binding site" evidence="8">
    <location>
        <position position="159"/>
    </location>
    <ligand>
        <name>[4Fe-4S] cluster</name>
        <dbReference type="ChEBI" id="CHEBI:49883"/>
        <label>3</label>
    </ligand>
</feature>
<feature type="binding site" evidence="8">
    <location>
        <position position="80"/>
    </location>
    <ligand>
        <name>[4Fe-4S] cluster</name>
        <dbReference type="ChEBI" id="CHEBI:49883"/>
        <label>2</label>
    </ligand>
</feature>
<comment type="subcellular location">
    <subcellularLocation>
        <location evidence="8">Cytoplasm</location>
    </subcellularLocation>
</comment>
<evidence type="ECO:0000256" key="1">
    <source>
        <dbReference type="ARBA" id="ARBA00022448"/>
    </source>
</evidence>
<feature type="binding site" evidence="8">
    <location>
        <position position="74"/>
    </location>
    <ligand>
        <name>[4Fe-4S] cluster</name>
        <dbReference type="ChEBI" id="CHEBI:49883"/>
        <label>2</label>
    </ligand>
</feature>
<dbReference type="GO" id="GO:0005737">
    <property type="term" value="C:cytoplasm"/>
    <property type="evidence" value="ECO:0007669"/>
    <property type="project" value="UniProtKB-SubCell"/>
</dbReference>
<evidence type="ECO:0000256" key="2">
    <source>
        <dbReference type="ARBA" id="ARBA00022485"/>
    </source>
</evidence>
<evidence type="ECO:0000256" key="7">
    <source>
        <dbReference type="ARBA" id="ARBA00023014"/>
    </source>
</evidence>
<dbReference type="GO" id="GO:0051539">
    <property type="term" value="F:4 iron, 4 sulfur cluster binding"/>
    <property type="evidence" value="ECO:0007669"/>
    <property type="project" value="UniProtKB-UniRule"/>
</dbReference>
<evidence type="ECO:0000256" key="3">
    <source>
        <dbReference type="ARBA" id="ARBA00022723"/>
    </source>
</evidence>
<dbReference type="InterPro" id="IPR017900">
    <property type="entry name" value="4Fe4S_Fe_S_CS"/>
</dbReference>
<evidence type="ECO:0000256" key="5">
    <source>
        <dbReference type="ARBA" id="ARBA00022982"/>
    </source>
</evidence>
<evidence type="ECO:0000313" key="10">
    <source>
        <dbReference type="EMBL" id="EGV52160.1"/>
    </source>
</evidence>
<feature type="binding site" evidence="8">
    <location>
        <position position="42"/>
    </location>
    <ligand>
        <name>[4Fe-4S] cluster</name>
        <dbReference type="ChEBI" id="CHEBI:49883"/>
        <label>1</label>
    </ligand>
</feature>
<dbReference type="EMBL" id="AFOC01000015">
    <property type="protein sequence ID" value="EGV52160.1"/>
    <property type="molecule type" value="Genomic_DNA"/>
</dbReference>
<keyword evidence="5" id="KW-0249">Electron transport</keyword>
<evidence type="ECO:0000259" key="9">
    <source>
        <dbReference type="PROSITE" id="PS51379"/>
    </source>
</evidence>
<dbReference type="InterPro" id="IPR004496">
    <property type="entry name" value="NapF"/>
</dbReference>
<comment type="function">
    <text evidence="8">Could be involved in the maturation of NapA, the catalytic subunit of the periplasmic nitrate reductase, before its export into the periplasm.</text>
</comment>
<feature type="domain" description="4Fe-4S ferredoxin-type" evidence="9">
    <location>
        <begin position="140"/>
        <end position="169"/>
    </location>
</feature>
<dbReference type="InterPro" id="IPR050572">
    <property type="entry name" value="Fe-S_Ferredoxin"/>
</dbReference>
<keyword evidence="3 8" id="KW-0479">Metal-binding</keyword>
<feature type="binding site" evidence="8">
    <location>
        <position position="77"/>
    </location>
    <ligand>
        <name>[4Fe-4S] cluster</name>
        <dbReference type="ChEBI" id="CHEBI:49883"/>
        <label>2</label>
    </ligand>
</feature>
<dbReference type="PANTHER" id="PTHR43687">
    <property type="entry name" value="ADENYLYLSULFATE REDUCTASE, BETA SUBUNIT"/>
    <property type="match status" value="1"/>
</dbReference>
<gene>
    <name evidence="8" type="primary">napF</name>
    <name evidence="10" type="ORF">Rifp1Sym_ao00260</name>
</gene>
<organism evidence="10 11">
    <name type="scientific">endosymbiont of Riftia pachyptila</name>
    <name type="common">vent Ph05</name>
    <dbReference type="NCBI Taxonomy" id="1048808"/>
    <lineage>
        <taxon>Bacteria</taxon>
        <taxon>Pseudomonadati</taxon>
        <taxon>Pseudomonadota</taxon>
        <taxon>Gammaproteobacteria</taxon>
        <taxon>sulfur-oxidizing symbionts</taxon>
    </lineage>
</organism>
<dbReference type="InterPro" id="IPR017896">
    <property type="entry name" value="4Fe4S_Fe-S-bd"/>
</dbReference>
<dbReference type="Proteomes" id="UP000004491">
    <property type="component" value="Unassembled WGS sequence"/>
</dbReference>
<feature type="binding site" evidence="8">
    <location>
        <position position="152"/>
    </location>
    <ligand>
        <name>[4Fe-4S] cluster</name>
        <dbReference type="ChEBI" id="CHEBI:49883"/>
        <label>3</label>
    </ligand>
</feature>
<sequence>MGVSFVTTSINRIQLLRGDLRGSRQIVRPPWAPDEFRFVDACERCDACIAACSETILKRGQGGFPEVDFSQGGCTFCGDCVKACTHGVLAFFDDLEQAPWNLIAQIQDNCLSLNGVVCRSCGEACDDSVIRFKLEIGGKARPLLDETECTGCGECIAICPTQSIQIHRLPETAVTEAQASVGGAKQA</sequence>
<evidence type="ECO:0000256" key="8">
    <source>
        <dbReference type="HAMAP-Rule" id="MF_02201"/>
    </source>
</evidence>
<keyword evidence="8" id="KW-0963">Cytoplasm</keyword>
<dbReference type="HAMAP" id="MF_02201">
    <property type="entry name" value="NapF"/>
    <property type="match status" value="1"/>
</dbReference>
<dbReference type="SUPFAM" id="SSF54862">
    <property type="entry name" value="4Fe-4S ferredoxins"/>
    <property type="match status" value="1"/>
</dbReference>
<keyword evidence="11" id="KW-1185">Reference proteome</keyword>
<comment type="subunit">
    <text evidence="8">Interacts with the cytoplasmic NapA precursor.</text>
</comment>
<dbReference type="GO" id="GO:0046872">
    <property type="term" value="F:metal ion binding"/>
    <property type="evidence" value="ECO:0007669"/>
    <property type="project" value="UniProtKB-KW"/>
</dbReference>
<evidence type="ECO:0000256" key="6">
    <source>
        <dbReference type="ARBA" id="ARBA00023004"/>
    </source>
</evidence>
<comment type="similarity">
    <text evidence="8">Belongs to the NapF family.</text>
</comment>
<name>G2DB52_9GAMM</name>
<protein>
    <recommendedName>
        <fullName evidence="8">Ferredoxin-type protein NapF</fullName>
    </recommendedName>
</protein>
<dbReference type="Pfam" id="PF12838">
    <property type="entry name" value="Fer4_7"/>
    <property type="match status" value="2"/>
</dbReference>
<feature type="binding site" evidence="8">
    <location>
        <position position="45"/>
    </location>
    <ligand>
        <name>[4Fe-4S] cluster</name>
        <dbReference type="ChEBI" id="CHEBI:49883"/>
        <label>1</label>
    </ligand>
</feature>
<keyword evidence="4 8" id="KW-0677">Repeat</keyword>
<keyword evidence="7 8" id="KW-0411">Iron-sulfur</keyword>
<feature type="binding site" evidence="8">
    <location>
        <position position="84"/>
    </location>
    <ligand>
        <name>[4Fe-4S] cluster</name>
        <dbReference type="ChEBI" id="CHEBI:49883"/>
        <label>2</label>
    </ligand>
</feature>
<comment type="caution">
    <text evidence="10">The sequence shown here is derived from an EMBL/GenBank/DDBJ whole genome shotgun (WGS) entry which is preliminary data.</text>
</comment>
<feature type="domain" description="4Fe-4S ferredoxin-type" evidence="9">
    <location>
        <begin position="63"/>
        <end position="94"/>
    </location>
</feature>
<accession>G2DB52</accession>
<dbReference type="PROSITE" id="PS00198">
    <property type="entry name" value="4FE4S_FER_1"/>
    <property type="match status" value="1"/>
</dbReference>
<keyword evidence="1" id="KW-0813">Transport</keyword>
<feature type="binding site" evidence="8">
    <location>
        <position position="149"/>
    </location>
    <ligand>
        <name>[4Fe-4S] cluster</name>
        <dbReference type="ChEBI" id="CHEBI:49883"/>
        <label>3</label>
    </ligand>
</feature>
<keyword evidence="2 8" id="KW-0004">4Fe-4S</keyword>
<dbReference type="AlphaFoldDB" id="G2DB52"/>
<dbReference type="Gene3D" id="3.30.70.20">
    <property type="match status" value="2"/>
</dbReference>
<feature type="binding site" evidence="8">
    <location>
        <position position="48"/>
    </location>
    <ligand>
        <name>[4Fe-4S] cluster</name>
        <dbReference type="ChEBI" id="CHEBI:49883"/>
        <label>1</label>
    </ligand>
</feature>
<dbReference type="NCBIfam" id="TIGR00402">
    <property type="entry name" value="napF"/>
    <property type="match status" value="1"/>
</dbReference>